<accession>A0A2T3JBL0</accession>
<name>A0A2T3JBL0_9GAMM</name>
<comment type="caution">
    <text evidence="1">The sequence shown here is derived from an EMBL/GenBank/DDBJ whole genome shotgun (WGS) entry which is preliminary data.</text>
</comment>
<reference evidence="1 2" key="1">
    <citation type="submission" date="2018-01" db="EMBL/GenBank/DDBJ databases">
        <title>Whole genome sequencing of Histamine producing bacteria.</title>
        <authorList>
            <person name="Butler K."/>
        </authorList>
    </citation>
    <scope>NUCLEOTIDE SEQUENCE [LARGE SCALE GENOMIC DNA]</scope>
    <source>
        <strain evidence="1 2">JCM 12947</strain>
    </source>
</reference>
<evidence type="ECO:0000313" key="2">
    <source>
        <dbReference type="Proteomes" id="UP000240987"/>
    </source>
</evidence>
<dbReference type="Proteomes" id="UP000240987">
    <property type="component" value="Unassembled WGS sequence"/>
</dbReference>
<protein>
    <submittedName>
        <fullName evidence="1">Uncharacterized protein</fullName>
    </submittedName>
</protein>
<dbReference type="RefSeq" id="WP_107244191.1">
    <property type="nucleotide sequence ID" value="NZ_PYMJ01000023.1"/>
</dbReference>
<proteinExistence type="predicted"/>
<gene>
    <name evidence="1" type="ORF">C9J12_19245</name>
</gene>
<keyword evidence="2" id="KW-1185">Reference proteome</keyword>
<organism evidence="1 2">
    <name type="scientific">Photobacterium frigidiphilum</name>
    <dbReference type="NCBI Taxonomy" id="264736"/>
    <lineage>
        <taxon>Bacteria</taxon>
        <taxon>Pseudomonadati</taxon>
        <taxon>Pseudomonadota</taxon>
        <taxon>Gammaproteobacteria</taxon>
        <taxon>Vibrionales</taxon>
        <taxon>Vibrionaceae</taxon>
        <taxon>Photobacterium</taxon>
    </lineage>
</organism>
<dbReference type="EMBL" id="PYMJ01000023">
    <property type="protein sequence ID" value="PSU46208.1"/>
    <property type="molecule type" value="Genomic_DNA"/>
</dbReference>
<dbReference type="AlphaFoldDB" id="A0A2T3JBL0"/>
<sequence>MVVFTFDSVDFICSMLLTVNNIEKAAIFYNDGKKLCKVVGFDVVNDDFEVNGMSVEYERQYVLTLLDGSTLKVTLIGDAMVVES</sequence>
<evidence type="ECO:0000313" key="1">
    <source>
        <dbReference type="EMBL" id="PSU46208.1"/>
    </source>
</evidence>